<gene>
    <name evidence="4" type="ORF">ANE_LOCUS7570</name>
</gene>
<dbReference type="AlphaFoldDB" id="A0A565B8I0"/>
<dbReference type="EMBL" id="CABITT030000003">
    <property type="protein sequence ID" value="VVA97125.1"/>
    <property type="molecule type" value="Genomic_DNA"/>
</dbReference>
<dbReference type="Gene3D" id="1.25.40.20">
    <property type="entry name" value="Ankyrin repeat-containing domain"/>
    <property type="match status" value="2"/>
</dbReference>
<reference evidence="4" key="1">
    <citation type="submission" date="2019-07" db="EMBL/GenBank/DDBJ databases">
        <authorList>
            <person name="Dittberner H."/>
        </authorList>
    </citation>
    <scope>NUCLEOTIDE SEQUENCE [LARGE SCALE GENOMIC DNA]</scope>
</reference>
<keyword evidence="1" id="KW-0677">Repeat</keyword>
<dbReference type="Pfam" id="PF00023">
    <property type="entry name" value="Ank"/>
    <property type="match status" value="1"/>
</dbReference>
<evidence type="ECO:0000256" key="3">
    <source>
        <dbReference type="PROSITE-ProRule" id="PRU00023"/>
    </source>
</evidence>
<evidence type="ECO:0000313" key="4">
    <source>
        <dbReference type="EMBL" id="VVA97125.1"/>
    </source>
</evidence>
<name>A0A565B8I0_9BRAS</name>
<dbReference type="PANTHER" id="PTHR24171:SF9">
    <property type="entry name" value="ANKYRIN REPEAT DOMAIN-CONTAINING PROTEIN 39"/>
    <property type="match status" value="1"/>
</dbReference>
<feature type="repeat" description="ANK" evidence="3">
    <location>
        <begin position="18"/>
        <end position="50"/>
    </location>
</feature>
<feature type="repeat" description="ANK" evidence="3">
    <location>
        <begin position="85"/>
        <end position="117"/>
    </location>
</feature>
<evidence type="ECO:0000256" key="1">
    <source>
        <dbReference type="ARBA" id="ARBA00022737"/>
    </source>
</evidence>
<evidence type="ECO:0000256" key="2">
    <source>
        <dbReference type="ARBA" id="ARBA00023043"/>
    </source>
</evidence>
<dbReference type="OrthoDB" id="590877at2759"/>
<keyword evidence="5" id="KW-1185">Reference proteome</keyword>
<dbReference type="PANTHER" id="PTHR24171">
    <property type="entry name" value="ANKYRIN REPEAT DOMAIN-CONTAINING PROTEIN 39-RELATED"/>
    <property type="match status" value="1"/>
</dbReference>
<dbReference type="Pfam" id="PF12796">
    <property type="entry name" value="Ank_2"/>
    <property type="match status" value="1"/>
</dbReference>
<proteinExistence type="predicted"/>
<comment type="caution">
    <text evidence="4">The sequence shown here is derived from an EMBL/GenBank/DDBJ whole genome shotgun (WGS) entry which is preliminary data.</text>
</comment>
<dbReference type="InterPro" id="IPR002110">
    <property type="entry name" value="Ankyrin_rpt"/>
</dbReference>
<evidence type="ECO:0000313" key="5">
    <source>
        <dbReference type="Proteomes" id="UP000489600"/>
    </source>
</evidence>
<dbReference type="PROSITE" id="PS50088">
    <property type="entry name" value="ANK_REPEAT"/>
    <property type="match status" value="4"/>
</dbReference>
<sequence length="531" mass="59110">MISSTPRRRITNKALDRARTTPLLVACRETNNACVEFLLSRGANASAEDAEGITGLHLVCQNENGSQIAKVLIGAGANVNATNEYGQTPLHLLCWIGESSSLGLLIEAGANVSLMDDFGDIPLHCAAECGFEETSTQLAMLNDLIEVGANPNIRNEEGNYPHTVASSVEARDRLQREIRLRYVVTVSEKLWREISLWRVIFAHSQLVDLAMSMKGKMEIDLVLNARQRDTRLEFTCECLGSDCVFHSLIDVSGEFSAASPERQFASSSIAGEKRLPYSKQKDNAAGKERFTAGHWTMLQENTPGLPSALKLLPKGVQGIMMPALISSPMMLSLNVEARPTEWLRFLIMCLFLHYRITNPMPNAFALWLVLVIRPYHGIWVSSPDWFPVNQTEKENKFKKVSSVVPDENDFVDAVLSLKIVSANSSCVFMVISSETSFSDKFSKNNRDYYSPGTLDEVTYARETIDNISQNCVQLLKKDDDCVSLDQWKSLKVAALACRFTVTKRCNPSLAYLQKVKQYMANLEDDAATLKN</sequence>
<protein>
    <submittedName>
        <fullName evidence="4">Uncharacterized protein</fullName>
    </submittedName>
</protein>
<dbReference type="InterPro" id="IPR036770">
    <property type="entry name" value="Ankyrin_rpt-contain_sf"/>
</dbReference>
<dbReference type="SUPFAM" id="SSF48403">
    <property type="entry name" value="Ankyrin repeat"/>
    <property type="match status" value="1"/>
</dbReference>
<feature type="repeat" description="ANK" evidence="3">
    <location>
        <begin position="118"/>
        <end position="156"/>
    </location>
</feature>
<dbReference type="Proteomes" id="UP000489600">
    <property type="component" value="Unassembled WGS sequence"/>
</dbReference>
<accession>A0A565B8I0</accession>
<feature type="repeat" description="ANK" evidence="3">
    <location>
        <begin position="51"/>
        <end position="84"/>
    </location>
</feature>
<dbReference type="Gene3D" id="1.20.120.1190">
    <property type="match status" value="1"/>
</dbReference>
<keyword evidence="2 3" id="KW-0040">ANK repeat</keyword>
<dbReference type="PROSITE" id="PS50297">
    <property type="entry name" value="ANK_REP_REGION"/>
    <property type="match status" value="3"/>
</dbReference>
<dbReference type="SMART" id="SM00248">
    <property type="entry name" value="ANK"/>
    <property type="match status" value="4"/>
</dbReference>
<organism evidence="4 5">
    <name type="scientific">Arabis nemorensis</name>
    <dbReference type="NCBI Taxonomy" id="586526"/>
    <lineage>
        <taxon>Eukaryota</taxon>
        <taxon>Viridiplantae</taxon>
        <taxon>Streptophyta</taxon>
        <taxon>Embryophyta</taxon>
        <taxon>Tracheophyta</taxon>
        <taxon>Spermatophyta</taxon>
        <taxon>Magnoliopsida</taxon>
        <taxon>eudicotyledons</taxon>
        <taxon>Gunneridae</taxon>
        <taxon>Pentapetalae</taxon>
        <taxon>rosids</taxon>
        <taxon>malvids</taxon>
        <taxon>Brassicales</taxon>
        <taxon>Brassicaceae</taxon>
        <taxon>Arabideae</taxon>
        <taxon>Arabis</taxon>
    </lineage>
</organism>